<evidence type="ECO:0000256" key="7">
    <source>
        <dbReference type="ARBA" id="ARBA00023098"/>
    </source>
</evidence>
<evidence type="ECO:0000256" key="3">
    <source>
        <dbReference type="ARBA" id="ARBA00022475"/>
    </source>
</evidence>
<dbReference type="EC" id="3.1.1.5" evidence="2"/>
<evidence type="ECO:0000259" key="12">
    <source>
        <dbReference type="Pfam" id="PF12146"/>
    </source>
</evidence>
<organism evidence="13 14">
    <name type="scientific">Mixta gaviniae</name>
    <dbReference type="NCBI Taxonomy" id="665914"/>
    <lineage>
        <taxon>Bacteria</taxon>
        <taxon>Pseudomonadati</taxon>
        <taxon>Pseudomonadota</taxon>
        <taxon>Gammaproteobacteria</taxon>
        <taxon>Enterobacterales</taxon>
        <taxon>Erwiniaceae</taxon>
        <taxon>Mixta</taxon>
    </lineage>
</organism>
<evidence type="ECO:0000313" key="14">
    <source>
        <dbReference type="Proteomes" id="UP000238365"/>
    </source>
</evidence>
<dbReference type="GO" id="GO:0005886">
    <property type="term" value="C:plasma membrane"/>
    <property type="evidence" value="ECO:0007669"/>
    <property type="project" value="UniProtKB-SubCell"/>
</dbReference>
<dbReference type="InterPro" id="IPR051044">
    <property type="entry name" value="MAG_DAG_Lipase"/>
</dbReference>
<feature type="domain" description="Serine aminopeptidase S33" evidence="12">
    <location>
        <begin position="52"/>
        <end position="312"/>
    </location>
</feature>
<proteinExistence type="predicted"/>
<evidence type="ECO:0000256" key="4">
    <source>
        <dbReference type="ARBA" id="ARBA00022516"/>
    </source>
</evidence>
<keyword evidence="7" id="KW-0443">Lipid metabolism</keyword>
<evidence type="ECO:0000256" key="9">
    <source>
        <dbReference type="ARBA" id="ARBA00049531"/>
    </source>
</evidence>
<dbReference type="GO" id="GO:0006629">
    <property type="term" value="P:lipid metabolic process"/>
    <property type="evidence" value="ECO:0007669"/>
    <property type="project" value="UniProtKB-KW"/>
</dbReference>
<evidence type="ECO:0000313" key="13">
    <source>
        <dbReference type="EMBL" id="AUX95145.1"/>
    </source>
</evidence>
<dbReference type="SUPFAM" id="SSF53474">
    <property type="entry name" value="alpha/beta-Hydrolases"/>
    <property type="match status" value="1"/>
</dbReference>
<dbReference type="AlphaFoldDB" id="A0A1X1DYK5"/>
<reference evidence="13 14" key="1">
    <citation type="submission" date="2018-01" db="EMBL/GenBank/DDBJ databases">
        <title>Complete and assembled Genome of Pantoea gaviniae DSM22758T.</title>
        <authorList>
            <person name="Stevens M.J.A."/>
            <person name="Zurfluh K."/>
            <person name="Stephan R."/>
        </authorList>
    </citation>
    <scope>NUCLEOTIDE SEQUENCE [LARGE SCALE GENOMIC DNA]</scope>
    <source>
        <strain evidence="13 14">DSM 22758</strain>
    </source>
</reference>
<name>A0A1X1DYK5_9GAMM</name>
<evidence type="ECO:0000256" key="11">
    <source>
        <dbReference type="ARBA" id="ARBA00078036"/>
    </source>
</evidence>
<dbReference type="KEGG" id="pgz:C2E15_20180"/>
<evidence type="ECO:0000256" key="8">
    <source>
        <dbReference type="ARBA" id="ARBA00023136"/>
    </source>
</evidence>
<dbReference type="InterPro" id="IPR022742">
    <property type="entry name" value="Hydrolase_4"/>
</dbReference>
<keyword evidence="8" id="KW-0472">Membrane</keyword>
<dbReference type="InterPro" id="IPR029058">
    <property type="entry name" value="AB_hydrolase_fold"/>
</dbReference>
<dbReference type="PANTHER" id="PTHR11614">
    <property type="entry name" value="PHOSPHOLIPASE-RELATED"/>
    <property type="match status" value="1"/>
</dbReference>
<dbReference type="GO" id="GO:0004622">
    <property type="term" value="F:phosphatidylcholine lysophospholipase activity"/>
    <property type="evidence" value="ECO:0007669"/>
    <property type="project" value="UniProtKB-EC"/>
</dbReference>
<dbReference type="Pfam" id="PF12146">
    <property type="entry name" value="Hydrolase_4"/>
    <property type="match status" value="1"/>
</dbReference>
<comment type="catalytic activity">
    <reaction evidence="9">
        <text>a 1-acyl-sn-glycero-3-phosphocholine + H2O = sn-glycerol 3-phosphocholine + a fatty acid + H(+)</text>
        <dbReference type="Rhea" id="RHEA:15177"/>
        <dbReference type="ChEBI" id="CHEBI:15377"/>
        <dbReference type="ChEBI" id="CHEBI:15378"/>
        <dbReference type="ChEBI" id="CHEBI:16870"/>
        <dbReference type="ChEBI" id="CHEBI:28868"/>
        <dbReference type="ChEBI" id="CHEBI:58168"/>
        <dbReference type="EC" id="3.1.1.5"/>
    </reaction>
</comment>
<sequence length="330" mass="37557">MTSHKKHWATREQAFAAFATGPLLDFWRQREECEFTGVENVPIRYVRFTSPQHDKVILIVPGRIESYVKYPELAYDLWHCGYDIVIVDHRGQGRSGRLLKDAHRGHVVHFEHYVDDLETLCLKALIAGHYRRRYALAHSMGGAILTLLLARNPTAFNAAVLASPMFGIYLPMPAWMAHRILDWAEKRPAMRDGYALGTGRWRARPFSMNTLTHSRERYKRNLRFYADDPAIRVGGPTYHWVREGIQAGQNILGKAATIATPLLLLQAGDDKVVDNRSQDLFCAAMQAAGHPCEGGKPYVIDGARHEILFEKDAMRAEALHAIVNFFERHD</sequence>
<evidence type="ECO:0000256" key="1">
    <source>
        <dbReference type="ARBA" id="ARBA00004533"/>
    </source>
</evidence>
<dbReference type="OrthoDB" id="9788260at2"/>
<evidence type="ECO:0000256" key="6">
    <source>
        <dbReference type="ARBA" id="ARBA00022801"/>
    </source>
</evidence>
<dbReference type="Gene3D" id="3.40.50.1820">
    <property type="entry name" value="alpha/beta hydrolase"/>
    <property type="match status" value="1"/>
</dbReference>
<accession>A0A1X1DYK5</accession>
<keyword evidence="5" id="KW-0997">Cell inner membrane</keyword>
<dbReference type="Proteomes" id="UP000238365">
    <property type="component" value="Chromosome"/>
</dbReference>
<keyword evidence="14" id="KW-1185">Reference proteome</keyword>
<evidence type="ECO:0000256" key="5">
    <source>
        <dbReference type="ARBA" id="ARBA00022519"/>
    </source>
</evidence>
<evidence type="ECO:0000256" key="2">
    <source>
        <dbReference type="ARBA" id="ARBA00013274"/>
    </source>
</evidence>
<comment type="subcellular location">
    <subcellularLocation>
        <location evidence="1">Cell inner membrane</location>
    </subcellularLocation>
</comment>
<keyword evidence="6 13" id="KW-0378">Hydrolase</keyword>
<evidence type="ECO:0000256" key="10">
    <source>
        <dbReference type="ARBA" id="ARBA00073546"/>
    </source>
</evidence>
<dbReference type="RefSeq" id="WP_104958863.1">
    <property type="nucleotide sequence ID" value="NZ_CP026377.1"/>
</dbReference>
<protein>
    <recommendedName>
        <fullName evidence="10">Lysophospholipase L2</fullName>
        <ecNumber evidence="2">3.1.1.5</ecNumber>
    </recommendedName>
    <alternativeName>
        <fullName evidence="11">Lecithinase B</fullName>
    </alternativeName>
</protein>
<gene>
    <name evidence="13" type="ORF">C2E15_20180</name>
</gene>
<dbReference type="FunFam" id="3.40.50.1820:FF:000020">
    <property type="entry name" value="Lysophospholipase L2"/>
    <property type="match status" value="1"/>
</dbReference>
<dbReference type="NCBIfam" id="NF008019">
    <property type="entry name" value="PRK10749.1"/>
    <property type="match status" value="1"/>
</dbReference>
<keyword evidence="4" id="KW-0444">Lipid biosynthesis</keyword>
<dbReference type="EMBL" id="CP026377">
    <property type="protein sequence ID" value="AUX95145.1"/>
    <property type="molecule type" value="Genomic_DNA"/>
</dbReference>
<keyword evidence="3" id="KW-1003">Cell membrane</keyword>